<accession>A0A6A6GML4</accession>
<keyword evidence="2" id="KW-1185">Reference proteome</keyword>
<reference evidence="2" key="1">
    <citation type="journal article" date="2020" name="Stud. Mycol.">
        <title>101 Dothideomycetes genomes: A test case for predicting lifestyles and emergence of pathogens.</title>
        <authorList>
            <person name="Haridas S."/>
            <person name="Albert R."/>
            <person name="Binder M."/>
            <person name="Bloem J."/>
            <person name="LaButti K."/>
            <person name="Salamov A."/>
            <person name="Andreopoulos B."/>
            <person name="Baker S."/>
            <person name="Barry K."/>
            <person name="Bills G."/>
            <person name="Bluhm B."/>
            <person name="Cannon C."/>
            <person name="Castanera R."/>
            <person name="Culley D."/>
            <person name="Daum C."/>
            <person name="Ezra D."/>
            <person name="Gonzalez J."/>
            <person name="Henrissat B."/>
            <person name="Kuo A."/>
            <person name="Liang C."/>
            <person name="Lipzen A."/>
            <person name="Lutzoni F."/>
            <person name="Magnuson J."/>
            <person name="Mondo S."/>
            <person name="Nolan M."/>
            <person name="Ohm R."/>
            <person name="Pangilinan J."/>
            <person name="Park H.-J."/>
            <person name="Ramirez L."/>
            <person name="Alfaro M."/>
            <person name="Sun H."/>
            <person name="Tritt A."/>
            <person name="Yoshinaga Y."/>
            <person name="Zwiers L.-H."/>
            <person name="Turgeon B."/>
            <person name="Goodwin S."/>
            <person name="Spatafora J."/>
            <person name="Crous P."/>
            <person name="Grigoriev I."/>
        </authorList>
    </citation>
    <scope>NUCLEOTIDE SEQUENCE [LARGE SCALE GENOMIC DNA]</scope>
    <source>
        <strain evidence="2">CECT 20119</strain>
    </source>
</reference>
<name>A0A6A6GML4_9PEZI</name>
<dbReference type="Proteomes" id="UP000799538">
    <property type="component" value="Unassembled WGS sequence"/>
</dbReference>
<proteinExistence type="predicted"/>
<dbReference type="AlphaFoldDB" id="A0A6A6GML4"/>
<evidence type="ECO:0000313" key="1">
    <source>
        <dbReference type="EMBL" id="KAF2226858.1"/>
    </source>
</evidence>
<sequence length="221" mass="25276">MSLGGDKCELCGDHGGYLYLLTLKRLCFLCQTEDKQVLPLTPARVLYRYNLPEDAVNIIPSALSLPGIYGSEKRFPKEHRPRQLLDPVSAHTIARIFLGPDIVDVEGPPRNTMQFAMQTLDDPDGTHPDEWDYNGGSNNPLRFMAVVRMPAMDKLTGRSMQTGFCNACLRLGDNEDRRYSWRREYTRITFAEHVKECGWLEQDPTTKFWSHRKLDTDAEPP</sequence>
<evidence type="ECO:0000313" key="2">
    <source>
        <dbReference type="Proteomes" id="UP000799538"/>
    </source>
</evidence>
<dbReference type="EMBL" id="ML992502">
    <property type="protein sequence ID" value="KAF2226858.1"/>
    <property type="molecule type" value="Genomic_DNA"/>
</dbReference>
<protein>
    <submittedName>
        <fullName evidence="1">Uncharacterized protein</fullName>
    </submittedName>
</protein>
<organism evidence="1 2">
    <name type="scientific">Elsinoe ampelina</name>
    <dbReference type="NCBI Taxonomy" id="302913"/>
    <lineage>
        <taxon>Eukaryota</taxon>
        <taxon>Fungi</taxon>
        <taxon>Dikarya</taxon>
        <taxon>Ascomycota</taxon>
        <taxon>Pezizomycotina</taxon>
        <taxon>Dothideomycetes</taxon>
        <taxon>Dothideomycetidae</taxon>
        <taxon>Myriangiales</taxon>
        <taxon>Elsinoaceae</taxon>
        <taxon>Elsinoe</taxon>
    </lineage>
</organism>
<gene>
    <name evidence="1" type="ORF">BDZ85DRAFT_278775</name>
</gene>
<dbReference type="OrthoDB" id="2687876at2759"/>